<accession>A0A4C1VEC1</accession>
<proteinExistence type="predicted"/>
<comment type="caution">
    <text evidence="1">The sequence shown here is derived from an EMBL/GenBank/DDBJ whole genome shotgun (WGS) entry which is preliminary data.</text>
</comment>
<evidence type="ECO:0000313" key="1">
    <source>
        <dbReference type="EMBL" id="GBP36587.1"/>
    </source>
</evidence>
<reference evidence="1 2" key="1">
    <citation type="journal article" date="2019" name="Commun. Biol.">
        <title>The bagworm genome reveals a unique fibroin gene that provides high tensile strength.</title>
        <authorList>
            <person name="Kono N."/>
            <person name="Nakamura H."/>
            <person name="Ohtoshi R."/>
            <person name="Tomita M."/>
            <person name="Numata K."/>
            <person name="Arakawa K."/>
        </authorList>
    </citation>
    <scope>NUCLEOTIDE SEQUENCE [LARGE SCALE GENOMIC DNA]</scope>
</reference>
<dbReference type="Proteomes" id="UP000299102">
    <property type="component" value="Unassembled WGS sequence"/>
</dbReference>
<gene>
    <name evidence="1" type="ORF">EVAR_34330_1</name>
</gene>
<protein>
    <submittedName>
        <fullName evidence="1">Uncharacterized protein</fullName>
    </submittedName>
</protein>
<keyword evidence="2" id="KW-1185">Reference proteome</keyword>
<dbReference type="EMBL" id="BGZK01000320">
    <property type="protein sequence ID" value="GBP36587.1"/>
    <property type="molecule type" value="Genomic_DNA"/>
</dbReference>
<evidence type="ECO:0000313" key="2">
    <source>
        <dbReference type="Proteomes" id="UP000299102"/>
    </source>
</evidence>
<organism evidence="1 2">
    <name type="scientific">Eumeta variegata</name>
    <name type="common">Bagworm moth</name>
    <name type="synonym">Eumeta japonica</name>
    <dbReference type="NCBI Taxonomy" id="151549"/>
    <lineage>
        <taxon>Eukaryota</taxon>
        <taxon>Metazoa</taxon>
        <taxon>Ecdysozoa</taxon>
        <taxon>Arthropoda</taxon>
        <taxon>Hexapoda</taxon>
        <taxon>Insecta</taxon>
        <taxon>Pterygota</taxon>
        <taxon>Neoptera</taxon>
        <taxon>Endopterygota</taxon>
        <taxon>Lepidoptera</taxon>
        <taxon>Glossata</taxon>
        <taxon>Ditrysia</taxon>
        <taxon>Tineoidea</taxon>
        <taxon>Psychidae</taxon>
        <taxon>Oiketicinae</taxon>
        <taxon>Eumeta</taxon>
    </lineage>
</organism>
<name>A0A4C1VEC1_EUMVA</name>
<sequence>MKLGAFGFLCDTTNSYQCKFTTDRGCPCDHWPAARRGRNRTYYGRGIDLRNSHSLDEMQQRKLLLRAWKYHSLTSTMTWQASRPWPTRVCVTQRMWSPTETRLMDSGNGSYYDVPVKLLNSYIKTWRRKRESESECVALERMRVVYLLQASASMIANGGIPTIMALTPATPRQRCYGSIAASLSLCWVSKVTDSIAEAFRLPVC</sequence>
<dbReference type="AlphaFoldDB" id="A0A4C1VEC1"/>